<accession>A0AAD7Q4R3</accession>
<dbReference type="InterPro" id="IPR046341">
    <property type="entry name" value="SET_dom_sf"/>
</dbReference>
<dbReference type="SUPFAM" id="SSF82199">
    <property type="entry name" value="SET domain"/>
    <property type="match status" value="1"/>
</dbReference>
<organism evidence="6 7">
    <name type="scientific">Quillaja saponaria</name>
    <name type="common">Soap bark tree</name>
    <dbReference type="NCBI Taxonomy" id="32244"/>
    <lineage>
        <taxon>Eukaryota</taxon>
        <taxon>Viridiplantae</taxon>
        <taxon>Streptophyta</taxon>
        <taxon>Embryophyta</taxon>
        <taxon>Tracheophyta</taxon>
        <taxon>Spermatophyta</taxon>
        <taxon>Magnoliopsida</taxon>
        <taxon>eudicotyledons</taxon>
        <taxon>Gunneridae</taxon>
        <taxon>Pentapetalae</taxon>
        <taxon>rosids</taxon>
        <taxon>fabids</taxon>
        <taxon>Fabales</taxon>
        <taxon>Quillajaceae</taxon>
        <taxon>Quillaja</taxon>
    </lineage>
</organism>
<dbReference type="SMART" id="SM00317">
    <property type="entry name" value="SET"/>
    <property type="match status" value="1"/>
</dbReference>
<evidence type="ECO:0000256" key="2">
    <source>
        <dbReference type="ARBA" id="ARBA00023242"/>
    </source>
</evidence>
<protein>
    <submittedName>
        <fullName evidence="6">Histone-lysine N-methyltransferase, H3 lysine-9 specific protein</fullName>
    </submittedName>
</protein>
<dbReference type="PROSITE" id="PS50280">
    <property type="entry name" value="SET"/>
    <property type="match status" value="1"/>
</dbReference>
<sequence length="371" mass="41664">MCLQRQQKCANVTEQLGTVPGIEVGDAFECRAELCVVGLHHEFQAGIDSMEKEGMKIATSIVDSQRYANMMGSLNQFTYIGHGGNPNVYNGMPRDQKLQGGNLALMNSIEAEEPVRVISILGGSTDSHGKRLYTYMGLYLVTRMVQVRGEHGKLVFKFLLKREPGQPIKFTPSRLGQPAELPPMNVIRSQKSAVRNVVCVNDISNGKEEKPVRMMVSADDDEKLPCFDYIIDVVYPKCYRQSKPCFCVHSCKCNSSCRAGFLLEIVKNKYKRWTVRTRSYIPAGNFVCEYIGELRKQGGDCCLLGFGLNCNGFVIDATKRGNVARFINHSSNPNLYVGDFVYDHGDRRFPHKMLFAAKNIPANRELTLSYR</sequence>
<dbReference type="Pfam" id="PF02182">
    <property type="entry name" value="SAD_SRA"/>
    <property type="match status" value="1"/>
</dbReference>
<keyword evidence="2 3" id="KW-0539">Nucleus</keyword>
<dbReference type="SMART" id="SM00466">
    <property type="entry name" value="SRA"/>
    <property type="match status" value="1"/>
</dbReference>
<dbReference type="Proteomes" id="UP001163823">
    <property type="component" value="Chromosome 3"/>
</dbReference>
<dbReference type="GO" id="GO:0003690">
    <property type="term" value="F:double-stranded DNA binding"/>
    <property type="evidence" value="ECO:0007669"/>
    <property type="project" value="TreeGrafter"/>
</dbReference>
<gene>
    <name evidence="6" type="ORF">O6P43_004861</name>
</gene>
<dbReference type="GO" id="GO:0042054">
    <property type="term" value="F:histone methyltransferase activity"/>
    <property type="evidence" value="ECO:0007669"/>
    <property type="project" value="TreeGrafter"/>
</dbReference>
<reference evidence="6" key="1">
    <citation type="journal article" date="2023" name="Science">
        <title>Elucidation of the pathway for biosynthesis of saponin adjuvants from the soapbark tree.</title>
        <authorList>
            <person name="Reed J."/>
            <person name="Orme A."/>
            <person name="El-Demerdash A."/>
            <person name="Owen C."/>
            <person name="Martin L.B.B."/>
            <person name="Misra R.C."/>
            <person name="Kikuchi S."/>
            <person name="Rejzek M."/>
            <person name="Martin A.C."/>
            <person name="Harkess A."/>
            <person name="Leebens-Mack J."/>
            <person name="Louveau T."/>
            <person name="Stephenson M.J."/>
            <person name="Osbourn A."/>
        </authorList>
    </citation>
    <scope>NUCLEOTIDE SEQUENCE</scope>
    <source>
        <strain evidence="6">S10</strain>
    </source>
</reference>
<dbReference type="EMBL" id="JARAOO010000003">
    <property type="protein sequence ID" value="KAJ7974855.1"/>
    <property type="molecule type" value="Genomic_DNA"/>
</dbReference>
<evidence type="ECO:0000259" key="4">
    <source>
        <dbReference type="PROSITE" id="PS50280"/>
    </source>
</evidence>
<dbReference type="PANTHER" id="PTHR45660:SF46">
    <property type="entry name" value="HISTONE-LYSINE N-METHYLTRANSFERASE, H3 LYSINE-9 SPECIFIC SUVH6"/>
    <property type="match status" value="1"/>
</dbReference>
<dbReference type="PROSITE" id="PS51015">
    <property type="entry name" value="YDG"/>
    <property type="match status" value="1"/>
</dbReference>
<dbReference type="SUPFAM" id="SSF88697">
    <property type="entry name" value="PUA domain-like"/>
    <property type="match status" value="1"/>
</dbReference>
<dbReference type="InterPro" id="IPR001214">
    <property type="entry name" value="SET_dom"/>
</dbReference>
<dbReference type="KEGG" id="qsa:O6P43_004861"/>
<evidence type="ECO:0000313" key="7">
    <source>
        <dbReference type="Proteomes" id="UP001163823"/>
    </source>
</evidence>
<dbReference type="Gene3D" id="2.30.280.10">
    <property type="entry name" value="SRA-YDG"/>
    <property type="match status" value="1"/>
</dbReference>
<comment type="caution">
    <text evidence="6">The sequence shown here is derived from an EMBL/GenBank/DDBJ whole genome shotgun (WGS) entry which is preliminary data.</text>
</comment>
<dbReference type="InterPro" id="IPR036987">
    <property type="entry name" value="SRA-YDG_sf"/>
</dbReference>
<dbReference type="GO" id="GO:0005634">
    <property type="term" value="C:nucleus"/>
    <property type="evidence" value="ECO:0007669"/>
    <property type="project" value="UniProtKB-SubCell"/>
</dbReference>
<keyword evidence="7" id="KW-1185">Reference proteome</keyword>
<evidence type="ECO:0000256" key="3">
    <source>
        <dbReference type="PROSITE-ProRule" id="PRU00358"/>
    </source>
</evidence>
<dbReference type="InterPro" id="IPR003105">
    <property type="entry name" value="SRA_YDG"/>
</dbReference>
<dbReference type="Pfam" id="PF00856">
    <property type="entry name" value="SET"/>
    <property type="match status" value="1"/>
</dbReference>
<dbReference type="InterPro" id="IPR015947">
    <property type="entry name" value="PUA-like_sf"/>
</dbReference>
<dbReference type="AlphaFoldDB" id="A0AAD7Q4R3"/>
<name>A0AAD7Q4R3_QUISA</name>
<dbReference type="PANTHER" id="PTHR45660">
    <property type="entry name" value="HISTONE-LYSINE N-METHYLTRANSFERASE SETMAR"/>
    <property type="match status" value="1"/>
</dbReference>
<evidence type="ECO:0000256" key="1">
    <source>
        <dbReference type="ARBA" id="ARBA00004584"/>
    </source>
</evidence>
<feature type="domain" description="SET" evidence="4">
    <location>
        <begin position="244"/>
        <end position="371"/>
    </location>
</feature>
<dbReference type="Gene3D" id="2.170.270.10">
    <property type="entry name" value="SET domain"/>
    <property type="match status" value="1"/>
</dbReference>
<proteinExistence type="predicted"/>
<evidence type="ECO:0000259" key="5">
    <source>
        <dbReference type="PROSITE" id="PS51015"/>
    </source>
</evidence>
<dbReference type="InterPro" id="IPR051357">
    <property type="entry name" value="H3K9_HMTase_SUVAR3-9"/>
</dbReference>
<comment type="subcellular location">
    <subcellularLocation>
        <location evidence="1">Chromosome</location>
        <location evidence="1">Centromere</location>
    </subcellularLocation>
    <subcellularLocation>
        <location evidence="3">Nucleus</location>
    </subcellularLocation>
</comment>
<evidence type="ECO:0000313" key="6">
    <source>
        <dbReference type="EMBL" id="KAJ7974855.1"/>
    </source>
</evidence>
<feature type="domain" description="YDG" evidence="5">
    <location>
        <begin position="17"/>
        <end position="162"/>
    </location>
</feature>
<dbReference type="GO" id="GO:0000775">
    <property type="term" value="C:chromosome, centromeric region"/>
    <property type="evidence" value="ECO:0007669"/>
    <property type="project" value="UniProtKB-SubCell"/>
</dbReference>